<dbReference type="GO" id="GO:0004721">
    <property type="term" value="F:phosphoprotein phosphatase activity"/>
    <property type="evidence" value="ECO:0007669"/>
    <property type="project" value="TreeGrafter"/>
</dbReference>
<dbReference type="PANTHER" id="PTHR45453">
    <property type="entry name" value="PHOSPHATE REGULON SENSOR PROTEIN PHOR"/>
    <property type="match status" value="1"/>
</dbReference>
<dbReference type="InterPro" id="IPR003661">
    <property type="entry name" value="HisK_dim/P_dom"/>
</dbReference>
<dbReference type="Gene3D" id="6.10.340.10">
    <property type="match status" value="1"/>
</dbReference>
<reference evidence="15 16" key="1">
    <citation type="journal article" date="2015" name="J. Biotechnol.">
        <title>Complete genome sequence of Paenibacillus beijingensis 7188(T) (=DSM 24997(T)), a novel rhizobacterium from jujube garden soil.</title>
        <authorList>
            <person name="Kwak Y."/>
            <person name="Shin J.H."/>
        </authorList>
    </citation>
    <scope>NUCLEOTIDE SEQUENCE [LARGE SCALE GENOMIC DNA]</scope>
    <source>
        <strain evidence="15 16">DSM 24997</strain>
    </source>
</reference>
<evidence type="ECO:0000256" key="12">
    <source>
        <dbReference type="SAM" id="Phobius"/>
    </source>
</evidence>
<keyword evidence="5" id="KW-0597">Phosphoprotein</keyword>
<dbReference type="SMART" id="SM00388">
    <property type="entry name" value="HisKA"/>
    <property type="match status" value="1"/>
</dbReference>
<keyword evidence="7" id="KW-0547">Nucleotide-binding</keyword>
<proteinExistence type="predicted"/>
<dbReference type="Gene3D" id="1.10.287.130">
    <property type="match status" value="1"/>
</dbReference>
<dbReference type="FunFam" id="1.10.287.130:FF:000001">
    <property type="entry name" value="Two-component sensor histidine kinase"/>
    <property type="match status" value="1"/>
</dbReference>
<keyword evidence="8" id="KW-0418">Kinase</keyword>
<dbReference type="PATRIC" id="fig|1126833.4.peg.798"/>
<dbReference type="SUPFAM" id="SSF158472">
    <property type="entry name" value="HAMP domain-like"/>
    <property type="match status" value="1"/>
</dbReference>
<keyword evidence="16" id="KW-1185">Reference proteome</keyword>
<evidence type="ECO:0000256" key="10">
    <source>
        <dbReference type="ARBA" id="ARBA00023012"/>
    </source>
</evidence>
<dbReference type="STRING" id="1126833.VN24_03685"/>
<dbReference type="SUPFAM" id="SSF55874">
    <property type="entry name" value="ATPase domain of HSP90 chaperone/DNA topoisomerase II/histidine kinase"/>
    <property type="match status" value="1"/>
</dbReference>
<dbReference type="EMBL" id="CP011058">
    <property type="protein sequence ID" value="AJY73876.1"/>
    <property type="molecule type" value="Genomic_DNA"/>
</dbReference>
<evidence type="ECO:0000256" key="9">
    <source>
        <dbReference type="ARBA" id="ARBA00022840"/>
    </source>
</evidence>
<keyword evidence="6" id="KW-0808">Transferase</keyword>
<feature type="domain" description="HAMP" evidence="14">
    <location>
        <begin position="59"/>
        <end position="111"/>
    </location>
</feature>
<feature type="transmembrane region" description="Helical" evidence="12">
    <location>
        <begin position="36"/>
        <end position="57"/>
    </location>
</feature>
<dbReference type="GO" id="GO:0005886">
    <property type="term" value="C:plasma membrane"/>
    <property type="evidence" value="ECO:0007669"/>
    <property type="project" value="UniProtKB-SubCell"/>
</dbReference>
<keyword evidence="12" id="KW-0812">Transmembrane</keyword>
<dbReference type="Pfam" id="PF00672">
    <property type="entry name" value="HAMP"/>
    <property type="match status" value="1"/>
</dbReference>
<dbReference type="SMART" id="SM00387">
    <property type="entry name" value="HATPase_c"/>
    <property type="match status" value="1"/>
</dbReference>
<organism evidence="15 16">
    <name type="scientific">Paenibacillus beijingensis</name>
    <dbReference type="NCBI Taxonomy" id="1126833"/>
    <lineage>
        <taxon>Bacteria</taxon>
        <taxon>Bacillati</taxon>
        <taxon>Bacillota</taxon>
        <taxon>Bacilli</taxon>
        <taxon>Bacillales</taxon>
        <taxon>Paenibacillaceae</taxon>
        <taxon>Paenibacillus</taxon>
    </lineage>
</organism>
<evidence type="ECO:0000256" key="3">
    <source>
        <dbReference type="ARBA" id="ARBA00012438"/>
    </source>
</evidence>
<dbReference type="CDD" id="cd06225">
    <property type="entry name" value="HAMP"/>
    <property type="match status" value="1"/>
</dbReference>
<dbReference type="AlphaFoldDB" id="A0A0D5NF57"/>
<dbReference type="CDD" id="cd00075">
    <property type="entry name" value="HATPase"/>
    <property type="match status" value="1"/>
</dbReference>
<evidence type="ECO:0000313" key="15">
    <source>
        <dbReference type="EMBL" id="AJY73876.1"/>
    </source>
</evidence>
<evidence type="ECO:0000313" key="16">
    <source>
        <dbReference type="Proteomes" id="UP000032633"/>
    </source>
</evidence>
<keyword evidence="10" id="KW-0902">Two-component regulatory system</keyword>
<dbReference type="InterPro" id="IPR036890">
    <property type="entry name" value="HATPase_C_sf"/>
</dbReference>
<dbReference type="InterPro" id="IPR004358">
    <property type="entry name" value="Sig_transdc_His_kin-like_C"/>
</dbReference>
<dbReference type="Proteomes" id="UP000032633">
    <property type="component" value="Chromosome"/>
</dbReference>
<dbReference type="EC" id="2.7.13.3" evidence="3"/>
<comment type="catalytic activity">
    <reaction evidence="1">
        <text>ATP + protein L-histidine = ADP + protein N-phospho-L-histidine.</text>
        <dbReference type="EC" id="2.7.13.3"/>
    </reaction>
</comment>
<evidence type="ECO:0000256" key="11">
    <source>
        <dbReference type="ARBA" id="ARBA00023136"/>
    </source>
</evidence>
<dbReference type="HOGENOM" id="CLU_000445_89_3_9"/>
<keyword evidence="12" id="KW-1133">Transmembrane helix</keyword>
<dbReference type="PRINTS" id="PR00344">
    <property type="entry name" value="BCTRLSENSOR"/>
</dbReference>
<comment type="subcellular location">
    <subcellularLocation>
        <location evidence="2">Cell membrane</location>
        <topology evidence="2">Multi-pass membrane protein</topology>
    </subcellularLocation>
</comment>
<name>A0A0D5NF57_9BACL</name>
<evidence type="ECO:0000256" key="1">
    <source>
        <dbReference type="ARBA" id="ARBA00000085"/>
    </source>
</evidence>
<dbReference type="PROSITE" id="PS50109">
    <property type="entry name" value="HIS_KIN"/>
    <property type="match status" value="1"/>
</dbReference>
<dbReference type="KEGG" id="pbj:VN24_03685"/>
<dbReference type="OrthoDB" id="335833at2"/>
<evidence type="ECO:0000256" key="4">
    <source>
        <dbReference type="ARBA" id="ARBA00022475"/>
    </source>
</evidence>
<dbReference type="CDD" id="cd00082">
    <property type="entry name" value="HisKA"/>
    <property type="match status" value="1"/>
</dbReference>
<dbReference type="SMART" id="SM00304">
    <property type="entry name" value="HAMP"/>
    <property type="match status" value="1"/>
</dbReference>
<evidence type="ECO:0000259" key="14">
    <source>
        <dbReference type="PROSITE" id="PS50885"/>
    </source>
</evidence>
<dbReference type="RefSeq" id="WP_045669311.1">
    <property type="nucleotide sequence ID" value="NZ_CP011058.1"/>
</dbReference>
<dbReference type="FunFam" id="3.30.565.10:FF:000006">
    <property type="entry name" value="Sensor histidine kinase WalK"/>
    <property type="match status" value="1"/>
</dbReference>
<dbReference type="SUPFAM" id="SSF47384">
    <property type="entry name" value="Homodimeric domain of signal transducing histidine kinase"/>
    <property type="match status" value="1"/>
</dbReference>
<dbReference type="InterPro" id="IPR050351">
    <property type="entry name" value="BphY/WalK/GraS-like"/>
</dbReference>
<evidence type="ECO:0000256" key="6">
    <source>
        <dbReference type="ARBA" id="ARBA00022679"/>
    </source>
</evidence>
<protein>
    <recommendedName>
        <fullName evidence="3">histidine kinase</fullName>
        <ecNumber evidence="3">2.7.13.3</ecNumber>
    </recommendedName>
</protein>
<evidence type="ECO:0000256" key="5">
    <source>
        <dbReference type="ARBA" id="ARBA00022553"/>
    </source>
</evidence>
<keyword evidence="4" id="KW-1003">Cell membrane</keyword>
<dbReference type="InterPro" id="IPR003660">
    <property type="entry name" value="HAMP_dom"/>
</dbReference>
<accession>A0A0D5NF57</accession>
<evidence type="ECO:0000256" key="8">
    <source>
        <dbReference type="ARBA" id="ARBA00022777"/>
    </source>
</evidence>
<dbReference type="GO" id="GO:0005524">
    <property type="term" value="F:ATP binding"/>
    <property type="evidence" value="ECO:0007669"/>
    <property type="project" value="UniProtKB-KW"/>
</dbReference>
<dbReference type="Pfam" id="PF02518">
    <property type="entry name" value="HATPase_c"/>
    <property type="match status" value="1"/>
</dbReference>
<evidence type="ECO:0000256" key="7">
    <source>
        <dbReference type="ARBA" id="ARBA00022741"/>
    </source>
</evidence>
<keyword evidence="9" id="KW-0067">ATP-binding</keyword>
<dbReference type="PANTHER" id="PTHR45453:SF1">
    <property type="entry name" value="PHOSPHATE REGULON SENSOR PROTEIN PHOR"/>
    <property type="match status" value="1"/>
</dbReference>
<evidence type="ECO:0000259" key="13">
    <source>
        <dbReference type="PROSITE" id="PS50109"/>
    </source>
</evidence>
<dbReference type="Gene3D" id="3.30.565.10">
    <property type="entry name" value="Histidine kinase-like ATPase, C-terminal domain"/>
    <property type="match status" value="1"/>
</dbReference>
<dbReference type="GO" id="GO:0000155">
    <property type="term" value="F:phosphorelay sensor kinase activity"/>
    <property type="evidence" value="ECO:0007669"/>
    <property type="project" value="InterPro"/>
</dbReference>
<dbReference type="InterPro" id="IPR036097">
    <property type="entry name" value="HisK_dim/P_sf"/>
</dbReference>
<keyword evidence="11 12" id="KW-0472">Membrane</keyword>
<sequence length="349" mass="39003">MKLRTYFVLANAVSIAVLLICLFISYSEMLLTQAQFVWLASVTGVVGLFSVFLHFILTKPIEKSLRLLTDETRQIAAGTFNAEVPLIGPSEFQTLARQFNDMSANLQASFERIRSAEQNRRELVANVSHDLRTPLASIQSYVEALQDEVVVKDDYTFKQYLATIQLETVRLAGLIHDLFELSRLEAGAEPFEPEPCDLDSLILQKLQSVALTIEQKRLHVDVSIPDRMPPVNIMPFKIQRVFANLLENAIRHSPDGGKLTICAEPHREHFIQVSIKDEGEGIPHGQQAAIFDRFYRIDPSRSRQSGGAGLGLAIAKSIIRLHRGDIGVESEAGGGSRFWFTLPVYSKPS</sequence>
<dbReference type="PROSITE" id="PS50885">
    <property type="entry name" value="HAMP"/>
    <property type="match status" value="1"/>
</dbReference>
<feature type="transmembrane region" description="Helical" evidence="12">
    <location>
        <begin position="6"/>
        <end position="24"/>
    </location>
</feature>
<reference evidence="16" key="2">
    <citation type="submission" date="2015-03" db="EMBL/GenBank/DDBJ databases">
        <title>Genome sequence of Paenibacillus beijingensis strain DSM 24997T.</title>
        <authorList>
            <person name="Kwak Y."/>
            <person name="Shin J.-H."/>
        </authorList>
    </citation>
    <scope>NUCLEOTIDE SEQUENCE [LARGE SCALE GENOMIC DNA]</scope>
    <source>
        <strain evidence="16">DSM 24997</strain>
    </source>
</reference>
<gene>
    <name evidence="15" type="ORF">VN24_03685</name>
</gene>
<evidence type="ECO:0000256" key="2">
    <source>
        <dbReference type="ARBA" id="ARBA00004651"/>
    </source>
</evidence>
<dbReference type="Pfam" id="PF00512">
    <property type="entry name" value="HisKA"/>
    <property type="match status" value="1"/>
</dbReference>
<dbReference type="InterPro" id="IPR005467">
    <property type="entry name" value="His_kinase_dom"/>
</dbReference>
<dbReference type="InterPro" id="IPR003594">
    <property type="entry name" value="HATPase_dom"/>
</dbReference>
<dbReference type="GO" id="GO:0016036">
    <property type="term" value="P:cellular response to phosphate starvation"/>
    <property type="evidence" value="ECO:0007669"/>
    <property type="project" value="TreeGrafter"/>
</dbReference>
<feature type="domain" description="Histidine kinase" evidence="13">
    <location>
        <begin position="126"/>
        <end position="346"/>
    </location>
</feature>